<dbReference type="SUPFAM" id="SSF103642">
    <property type="entry name" value="Sec-C motif"/>
    <property type="match status" value="1"/>
</dbReference>
<accession>A0AB36CT80</accession>
<organism evidence="1 2">
    <name type="scientific">Pseudomonas mandelii</name>
    <dbReference type="NCBI Taxonomy" id="75612"/>
    <lineage>
        <taxon>Bacteria</taxon>
        <taxon>Pseudomonadati</taxon>
        <taxon>Pseudomonadota</taxon>
        <taxon>Gammaproteobacteria</taxon>
        <taxon>Pseudomonadales</taxon>
        <taxon>Pseudomonadaceae</taxon>
        <taxon>Pseudomonas</taxon>
    </lineage>
</organism>
<dbReference type="EMBL" id="JAAQXV010000002">
    <property type="protein sequence ID" value="NMZ78965.1"/>
    <property type="molecule type" value="Genomic_DNA"/>
</dbReference>
<dbReference type="Gene3D" id="3.10.450.50">
    <property type="match status" value="1"/>
</dbReference>
<evidence type="ECO:0000313" key="2">
    <source>
        <dbReference type="Proteomes" id="UP000548707"/>
    </source>
</evidence>
<name>A0AB36CT80_9PSED</name>
<sequence>MNLGRNDPCWCGSKLKFKKCHLDREKKPAASPGDAHETLKKFNTSKTCSVPPALQSECTSKIIKAHTVSKSSSLKEISVDGHVLSFYSNSIENIKAGKLSPTKIGINKASTFSGFCSHHDKILFAPIEDNPFGVNSEHCFLVAYRAVSSEVYVKQAASKVFHDVKSFDKGLPLNLQIAFQQFAGNAYNGNDLTKNDLAYIKGKLDMMFSEGKLSQLKHVVFELERPPAIMGSAIVAPQFGFDGQSIQRISQNVKDVPDYIVINSFSNAERGYIVFSWLQEHATTAHKLIKQFTEKNYTSDHLVIFMISLIENIYMHPAWWGSLENKLQKYVCDVFSMGITNDHTGLLANVPNLNIARITHIDKSLML</sequence>
<comment type="caution">
    <text evidence="1">The sequence shown here is derived from an EMBL/GenBank/DDBJ whole genome shotgun (WGS) entry which is preliminary data.</text>
</comment>
<dbReference type="Pfam" id="PF02810">
    <property type="entry name" value="SEC-C"/>
    <property type="match status" value="1"/>
</dbReference>
<reference evidence="1 2" key="1">
    <citation type="journal article" date="2020" name="Front. Microbiol.">
        <title>Genetic Organization of the aprX-lipA2 Operon Affects the Proteolytic Potential of Pseudomonas Species in Milk.</title>
        <authorList>
            <person name="Maier C."/>
            <person name="Huptas C."/>
            <person name="von Neubeck M."/>
            <person name="Scherer S."/>
            <person name="Wenning M."/>
            <person name="Lucking G."/>
        </authorList>
    </citation>
    <scope>NUCLEOTIDE SEQUENCE [LARGE SCALE GENOMIC DNA]</scope>
    <source>
        <strain evidence="1 2">WS 5114</strain>
    </source>
</reference>
<dbReference type="RefSeq" id="WP_169856767.1">
    <property type="nucleotide sequence ID" value="NZ_JAAQXV010000002.1"/>
</dbReference>
<protein>
    <submittedName>
        <fullName evidence="1">SEC-C domain-containing protein</fullName>
    </submittedName>
</protein>
<dbReference type="AlphaFoldDB" id="A0AB36CT80"/>
<evidence type="ECO:0000313" key="1">
    <source>
        <dbReference type="EMBL" id="NMZ78965.1"/>
    </source>
</evidence>
<dbReference type="Proteomes" id="UP000548707">
    <property type="component" value="Unassembled WGS sequence"/>
</dbReference>
<gene>
    <name evidence="1" type="ORF">HBO26_06590</name>
</gene>
<dbReference type="InterPro" id="IPR004027">
    <property type="entry name" value="SEC_C_motif"/>
</dbReference>
<proteinExistence type="predicted"/>